<comment type="subcellular location">
    <subcellularLocation>
        <location evidence="1">Membrane</location>
        <topology evidence="1">Multi-pass membrane protein</topology>
    </subcellularLocation>
</comment>
<feature type="transmembrane region" description="Helical" evidence="6">
    <location>
        <begin position="30"/>
        <end position="53"/>
    </location>
</feature>
<dbReference type="PANTHER" id="PTHR20855">
    <property type="entry name" value="ADIPOR/PROGESTIN RECEPTOR-RELATED"/>
    <property type="match status" value="1"/>
</dbReference>
<dbReference type="RefSeq" id="WP_246172525.1">
    <property type="nucleotide sequence ID" value="NZ_VITN01000020.1"/>
</dbReference>
<feature type="transmembrane region" description="Helical" evidence="6">
    <location>
        <begin position="65"/>
        <end position="83"/>
    </location>
</feature>
<evidence type="ECO:0000256" key="5">
    <source>
        <dbReference type="PIRSR" id="PIRSR604254-1"/>
    </source>
</evidence>
<protein>
    <submittedName>
        <fullName evidence="7">Hemolysin III</fullName>
    </submittedName>
</protein>
<dbReference type="EMBL" id="VITN01000020">
    <property type="protein sequence ID" value="TWB13720.1"/>
    <property type="molecule type" value="Genomic_DNA"/>
</dbReference>
<dbReference type="GO" id="GO:0046872">
    <property type="term" value="F:metal ion binding"/>
    <property type="evidence" value="ECO:0007669"/>
    <property type="project" value="UniProtKB-KW"/>
</dbReference>
<evidence type="ECO:0000256" key="4">
    <source>
        <dbReference type="ARBA" id="ARBA00023136"/>
    </source>
</evidence>
<keyword evidence="4 6" id="KW-0472">Membrane</keyword>
<feature type="transmembrane region" description="Helical" evidence="6">
    <location>
        <begin position="173"/>
        <end position="190"/>
    </location>
</feature>
<sequence length="195" mass="21069">MVHLLGVTAGWSGGVWLVLSRSNSLKTSSLVAVAIYAIAMAGMLTASAAYNLSFGRKLKERLRRLDHACIYAAIAGTYTPLLTRLPGETATVALIVVWAIATAGILLKLLWPRRYERLGLALYVGLGWIGLPMIPALSGRLLADTGPWIAAGALTYTLGVGVYLAHRVRYHNVLWHLMVLVAASFHYVAIGNEFP</sequence>
<dbReference type="Pfam" id="PF03006">
    <property type="entry name" value="HlyIII"/>
    <property type="match status" value="1"/>
</dbReference>
<feature type="transmembrane region" description="Helical" evidence="6">
    <location>
        <begin position="118"/>
        <end position="136"/>
    </location>
</feature>
<proteinExistence type="predicted"/>
<feature type="binding site" evidence="5">
    <location>
        <position position="176"/>
    </location>
    <ligand>
        <name>Zn(2+)</name>
        <dbReference type="ChEBI" id="CHEBI:29105"/>
    </ligand>
</feature>
<keyword evidence="3 6" id="KW-1133">Transmembrane helix</keyword>
<evidence type="ECO:0000256" key="6">
    <source>
        <dbReference type="SAM" id="Phobius"/>
    </source>
</evidence>
<evidence type="ECO:0000256" key="3">
    <source>
        <dbReference type="ARBA" id="ARBA00022989"/>
    </source>
</evidence>
<keyword evidence="5" id="KW-0479">Metal-binding</keyword>
<reference evidence="7 8" key="1">
    <citation type="submission" date="2019-06" db="EMBL/GenBank/DDBJ databases">
        <title>Genomic Encyclopedia of Type Strains, Phase IV (KMG-V): Genome sequencing to study the core and pangenomes of soil and plant-associated prokaryotes.</title>
        <authorList>
            <person name="Whitman W."/>
        </authorList>
    </citation>
    <scope>NUCLEOTIDE SEQUENCE [LARGE SCALE GENOMIC DNA]</scope>
    <source>
        <strain evidence="7 8">BR 11880</strain>
    </source>
</reference>
<dbReference type="InterPro" id="IPR004254">
    <property type="entry name" value="AdipoR/HlyIII-related"/>
</dbReference>
<name>A0A560EWG0_9PROT</name>
<evidence type="ECO:0000256" key="2">
    <source>
        <dbReference type="ARBA" id="ARBA00022692"/>
    </source>
</evidence>
<dbReference type="PANTHER" id="PTHR20855:SF3">
    <property type="entry name" value="LD03007P"/>
    <property type="match status" value="1"/>
</dbReference>
<evidence type="ECO:0000256" key="1">
    <source>
        <dbReference type="ARBA" id="ARBA00004141"/>
    </source>
</evidence>
<evidence type="ECO:0000313" key="7">
    <source>
        <dbReference type="EMBL" id="TWB13720.1"/>
    </source>
</evidence>
<keyword evidence="5" id="KW-0862">Zinc</keyword>
<feature type="transmembrane region" description="Helical" evidence="6">
    <location>
        <begin position="89"/>
        <end position="111"/>
    </location>
</feature>
<feature type="transmembrane region" description="Helical" evidence="6">
    <location>
        <begin position="148"/>
        <end position="166"/>
    </location>
</feature>
<gene>
    <name evidence="7" type="ORF">FBZ89_12060</name>
</gene>
<organism evidence="7 8">
    <name type="scientific">Nitrospirillum amazonense</name>
    <dbReference type="NCBI Taxonomy" id="28077"/>
    <lineage>
        <taxon>Bacteria</taxon>
        <taxon>Pseudomonadati</taxon>
        <taxon>Pseudomonadota</taxon>
        <taxon>Alphaproteobacteria</taxon>
        <taxon>Rhodospirillales</taxon>
        <taxon>Azospirillaceae</taxon>
        <taxon>Nitrospirillum</taxon>
    </lineage>
</organism>
<evidence type="ECO:0000313" key="8">
    <source>
        <dbReference type="Proteomes" id="UP000319859"/>
    </source>
</evidence>
<dbReference type="AlphaFoldDB" id="A0A560EWG0"/>
<comment type="caution">
    <text evidence="7">The sequence shown here is derived from an EMBL/GenBank/DDBJ whole genome shotgun (WGS) entry which is preliminary data.</text>
</comment>
<accession>A0A560EWG0</accession>
<dbReference type="Proteomes" id="UP000319859">
    <property type="component" value="Unassembled WGS sequence"/>
</dbReference>
<dbReference type="GO" id="GO:0016020">
    <property type="term" value="C:membrane"/>
    <property type="evidence" value="ECO:0007669"/>
    <property type="project" value="UniProtKB-SubCell"/>
</dbReference>
<keyword evidence="2 6" id="KW-0812">Transmembrane</keyword>